<reference evidence="2 3" key="1">
    <citation type="journal article" date="2014" name="BMC Genomics">
        <title>Comparative genome sequencing reveals chemotype-specific gene clusters in the toxigenic black mold Stachybotrys.</title>
        <authorList>
            <person name="Semeiks J."/>
            <person name="Borek D."/>
            <person name="Otwinowski Z."/>
            <person name="Grishin N.V."/>
        </authorList>
    </citation>
    <scope>NUCLEOTIDE SEQUENCE [LARGE SCALE GENOMIC DNA]</scope>
    <source>
        <strain evidence="3">CBS 109288 / IBT 7711</strain>
    </source>
</reference>
<dbReference type="EMBL" id="KL647508">
    <property type="protein sequence ID" value="KEY74538.1"/>
    <property type="molecule type" value="Genomic_DNA"/>
</dbReference>
<keyword evidence="3" id="KW-1185">Reference proteome</keyword>
<dbReference type="HOGENOM" id="CLU_624341_0_0_1"/>
<sequence length="439" mass="48528">MDTGLKYKEHIAQAVTKGLNAMMELQRLRGLTLRIIRQLFIAIVALVMDYASNCGGALIQMEASSVGEIVVGRVSPATPHRPTRLVKPSAKAREAVRPEDASPTRAGKRRTTRATRDLSPETDFEPANNVKNRTSGSETGKALLLRVLEELKDLKDASAKQEELIFNLHEQATGAQRELRETREELRQVREQLETITAATSTAQTSPRASYADIARTPPDSNPSNVRSLSSTHATSSDLDDALYCTIDISRIEDTESEDTSAGAIRNLTETGVRTELGRPDWRCRAVTKDRKSSHRIRIACRNENEHQLVKQVAEANAPRGARVLRDEWYPVKVDNVNRLAVLDELDTVRPEAAKVFSQENDVQVTKVAWLSNRKFSKRASFMLGVNRELQSTSNDGSVRSNATTARKSDTNASSAPSRRDAGNVPGKGTTTESVWNRS</sequence>
<feature type="compositionally biased region" description="Polar residues" evidence="1">
    <location>
        <begin position="222"/>
        <end position="233"/>
    </location>
</feature>
<organism evidence="2 3">
    <name type="scientific">Stachybotrys chartarum (strain CBS 109288 / IBT 7711)</name>
    <name type="common">Toxic black mold</name>
    <name type="synonym">Stilbospora chartarum</name>
    <dbReference type="NCBI Taxonomy" id="1280523"/>
    <lineage>
        <taxon>Eukaryota</taxon>
        <taxon>Fungi</taxon>
        <taxon>Dikarya</taxon>
        <taxon>Ascomycota</taxon>
        <taxon>Pezizomycotina</taxon>
        <taxon>Sordariomycetes</taxon>
        <taxon>Hypocreomycetidae</taxon>
        <taxon>Hypocreales</taxon>
        <taxon>Stachybotryaceae</taxon>
        <taxon>Stachybotrys</taxon>
    </lineage>
</organism>
<proteinExistence type="predicted"/>
<feature type="region of interest" description="Disordered" evidence="1">
    <location>
        <begin position="391"/>
        <end position="439"/>
    </location>
</feature>
<evidence type="ECO:0000313" key="3">
    <source>
        <dbReference type="Proteomes" id="UP000028045"/>
    </source>
</evidence>
<evidence type="ECO:0000256" key="1">
    <source>
        <dbReference type="SAM" id="MobiDB-lite"/>
    </source>
</evidence>
<feature type="region of interest" description="Disordered" evidence="1">
    <location>
        <begin position="77"/>
        <end position="135"/>
    </location>
</feature>
<feature type="compositionally biased region" description="Polar residues" evidence="1">
    <location>
        <begin position="429"/>
        <end position="439"/>
    </location>
</feature>
<feature type="compositionally biased region" description="Low complexity" evidence="1">
    <location>
        <begin position="196"/>
        <end position="210"/>
    </location>
</feature>
<accession>A0A084BAF9</accession>
<dbReference type="Proteomes" id="UP000028045">
    <property type="component" value="Unassembled WGS sequence"/>
</dbReference>
<name>A0A084BAF9_STACB</name>
<protein>
    <submittedName>
        <fullName evidence="2">Uncharacterized protein</fullName>
    </submittedName>
</protein>
<feature type="region of interest" description="Disordered" evidence="1">
    <location>
        <begin position="196"/>
        <end position="233"/>
    </location>
</feature>
<evidence type="ECO:0000313" key="2">
    <source>
        <dbReference type="EMBL" id="KEY74538.1"/>
    </source>
</evidence>
<gene>
    <name evidence="2" type="ORF">S7711_09771</name>
</gene>
<feature type="compositionally biased region" description="Polar residues" evidence="1">
    <location>
        <begin position="391"/>
        <end position="417"/>
    </location>
</feature>
<dbReference type="OrthoDB" id="5243934at2759"/>
<feature type="compositionally biased region" description="Basic and acidic residues" evidence="1">
    <location>
        <begin position="91"/>
        <end position="102"/>
    </location>
</feature>
<dbReference type="AlphaFoldDB" id="A0A084BAF9"/>